<feature type="signal peptide" evidence="2">
    <location>
        <begin position="1"/>
        <end position="16"/>
    </location>
</feature>
<dbReference type="EMBL" id="OY882876">
    <property type="protein sequence ID" value="CAK6439989.1"/>
    <property type="molecule type" value="Genomic_DNA"/>
</dbReference>
<dbReference type="Pfam" id="PF07686">
    <property type="entry name" value="V-set"/>
    <property type="match status" value="1"/>
</dbReference>
<dbReference type="InterPro" id="IPR036179">
    <property type="entry name" value="Ig-like_dom_sf"/>
</dbReference>
<dbReference type="Gene3D" id="2.60.40.10">
    <property type="entry name" value="Immunoglobulins"/>
    <property type="match status" value="1"/>
</dbReference>
<evidence type="ECO:0000259" key="3">
    <source>
        <dbReference type="PROSITE" id="PS50835"/>
    </source>
</evidence>
<dbReference type="Proteomes" id="UP001314169">
    <property type="component" value="Chromosome 19"/>
</dbReference>
<gene>
    <name evidence="4" type="ORF">MPIPNATIZW_LOCUS8295</name>
</gene>
<protein>
    <recommendedName>
        <fullName evidence="3">Ig-like domain-containing protein</fullName>
    </recommendedName>
</protein>
<feature type="region of interest" description="Disordered" evidence="1">
    <location>
        <begin position="119"/>
        <end position="139"/>
    </location>
</feature>
<feature type="domain" description="Ig-like" evidence="3">
    <location>
        <begin position="14"/>
        <end position="131"/>
    </location>
</feature>
<evidence type="ECO:0000256" key="2">
    <source>
        <dbReference type="SAM" id="SignalP"/>
    </source>
</evidence>
<evidence type="ECO:0000256" key="1">
    <source>
        <dbReference type="SAM" id="MobiDB-lite"/>
    </source>
</evidence>
<proteinExistence type="predicted"/>
<dbReference type="PANTHER" id="PTHR23267">
    <property type="entry name" value="IMMUNOGLOBULIN LIGHT CHAIN"/>
    <property type="match status" value="1"/>
</dbReference>
<dbReference type="InterPro" id="IPR013783">
    <property type="entry name" value="Ig-like_fold"/>
</dbReference>
<reference evidence="4" key="1">
    <citation type="submission" date="2023-12" db="EMBL/GenBank/DDBJ databases">
        <authorList>
            <person name="Brown T."/>
        </authorList>
    </citation>
    <scope>NUCLEOTIDE SEQUENCE</scope>
</reference>
<dbReference type="SUPFAM" id="SSF48726">
    <property type="entry name" value="Immunoglobulin"/>
    <property type="match status" value="1"/>
</dbReference>
<dbReference type="PROSITE" id="PS50835">
    <property type="entry name" value="IG_LIKE"/>
    <property type="match status" value="1"/>
</dbReference>
<feature type="chain" id="PRO_5047044581" description="Ig-like domain-containing protein" evidence="2">
    <location>
        <begin position="17"/>
        <end position="157"/>
    </location>
</feature>
<sequence length="157" mass="16860">MAWAPLLLSLLAHCTAAHMCVSQPEQTVLGLRGRLPGRPGRGGHSYYISWYQQKPGSRPRYLLQYKSDSEKHQGSGVPSRFSGSKDASANAGLLTISGLQPEDEAHYYCLTYHSGYNHSDSDPRGSETKTSRASTLGLPSPAPPGGALCCLLLKGLC</sequence>
<dbReference type="InterPro" id="IPR013106">
    <property type="entry name" value="Ig_V-set"/>
</dbReference>
<organism evidence="4 5">
    <name type="scientific">Pipistrellus nathusii</name>
    <name type="common">Nathusius' pipistrelle</name>
    <dbReference type="NCBI Taxonomy" id="59473"/>
    <lineage>
        <taxon>Eukaryota</taxon>
        <taxon>Metazoa</taxon>
        <taxon>Chordata</taxon>
        <taxon>Craniata</taxon>
        <taxon>Vertebrata</taxon>
        <taxon>Euteleostomi</taxon>
        <taxon>Mammalia</taxon>
        <taxon>Eutheria</taxon>
        <taxon>Laurasiatheria</taxon>
        <taxon>Chiroptera</taxon>
        <taxon>Yangochiroptera</taxon>
        <taxon>Vespertilionidae</taxon>
        <taxon>Pipistrellus</taxon>
    </lineage>
</organism>
<keyword evidence="5" id="KW-1185">Reference proteome</keyword>
<keyword evidence="2" id="KW-0732">Signal</keyword>
<accession>A0ABN9ZSZ3</accession>
<dbReference type="InterPro" id="IPR007110">
    <property type="entry name" value="Ig-like_dom"/>
</dbReference>
<dbReference type="InterPro" id="IPR050150">
    <property type="entry name" value="IgV_Light_Chain"/>
</dbReference>
<name>A0ABN9ZSZ3_PIPNA</name>
<feature type="compositionally biased region" description="Basic and acidic residues" evidence="1">
    <location>
        <begin position="119"/>
        <end position="130"/>
    </location>
</feature>
<dbReference type="SMART" id="SM00406">
    <property type="entry name" value="IGv"/>
    <property type="match status" value="1"/>
</dbReference>
<evidence type="ECO:0000313" key="4">
    <source>
        <dbReference type="EMBL" id="CAK6439989.1"/>
    </source>
</evidence>
<evidence type="ECO:0000313" key="5">
    <source>
        <dbReference type="Proteomes" id="UP001314169"/>
    </source>
</evidence>